<dbReference type="PANTHER" id="PTHR43300">
    <property type="entry name" value="ACETYLTRANSFERASE"/>
    <property type="match status" value="1"/>
</dbReference>
<proteinExistence type="inferred from homology"/>
<evidence type="ECO:0000256" key="1">
    <source>
        <dbReference type="ARBA" id="ARBA00007274"/>
    </source>
</evidence>
<accession>A0ABV1YQP2</accession>
<evidence type="ECO:0000259" key="2">
    <source>
        <dbReference type="Pfam" id="PF17836"/>
    </source>
</evidence>
<dbReference type="PANTHER" id="PTHR43300:SF7">
    <property type="entry name" value="UDP-N-ACETYLBACILLOSAMINE N-ACETYLTRANSFERASE"/>
    <property type="match status" value="1"/>
</dbReference>
<dbReference type="RefSeq" id="WP_287274853.1">
    <property type="nucleotide sequence ID" value="NZ_JAMYMY010000078.1"/>
</dbReference>
<dbReference type="Pfam" id="PF14602">
    <property type="entry name" value="Hexapep_2"/>
    <property type="match status" value="1"/>
</dbReference>
<evidence type="ECO:0000313" key="3">
    <source>
        <dbReference type="EMBL" id="MER8937511.1"/>
    </source>
</evidence>
<dbReference type="SUPFAM" id="SSF51161">
    <property type="entry name" value="Trimeric LpxA-like enzymes"/>
    <property type="match status" value="1"/>
</dbReference>
<dbReference type="InterPro" id="IPR041561">
    <property type="entry name" value="PglD_N"/>
</dbReference>
<dbReference type="InterPro" id="IPR020019">
    <property type="entry name" value="AcTrfase_PglD-like"/>
</dbReference>
<sequence>MTKHLFILGFGGHARSVGNIALSSGFDDLLFIDDQAQEGEEFAGFPAVTVLPNNAADAGWLVFPGSGDNARRRAQYDSALLPLATLVAPTASVGTLCDIGHGSLIAHQAHLGPLTKIGRGAIINSGAIVDHESIIGDFSHVSVNATVAGRCRIGTEVTIGAGATVIDGISICDNVTVGAGATVVRDIEAPGVYIGTPARRVHG</sequence>
<organism evidence="3 4">
    <name type="scientific">Mesorhizobium opportunistum</name>
    <dbReference type="NCBI Taxonomy" id="593909"/>
    <lineage>
        <taxon>Bacteria</taxon>
        <taxon>Pseudomonadati</taxon>
        <taxon>Pseudomonadota</taxon>
        <taxon>Alphaproteobacteria</taxon>
        <taxon>Hyphomicrobiales</taxon>
        <taxon>Phyllobacteriaceae</taxon>
        <taxon>Mesorhizobium</taxon>
    </lineage>
</organism>
<dbReference type="InterPro" id="IPR001451">
    <property type="entry name" value="Hexapep"/>
</dbReference>
<comment type="caution">
    <text evidence="3">The sequence shown here is derived from an EMBL/GenBank/DDBJ whole genome shotgun (WGS) entry which is preliminary data.</text>
</comment>
<protein>
    <submittedName>
        <fullName evidence="3">NeuD/PglB/VioB family sugar acetyltransferase</fullName>
    </submittedName>
</protein>
<dbReference type="Gene3D" id="3.40.50.20">
    <property type="match status" value="1"/>
</dbReference>
<dbReference type="Gene3D" id="2.160.10.10">
    <property type="entry name" value="Hexapeptide repeat proteins"/>
    <property type="match status" value="1"/>
</dbReference>
<keyword evidence="4" id="KW-1185">Reference proteome</keyword>
<dbReference type="InterPro" id="IPR050179">
    <property type="entry name" value="Trans_hexapeptide_repeat"/>
</dbReference>
<gene>
    <name evidence="3" type="ORF">NKI33_31735</name>
</gene>
<dbReference type="EMBL" id="JAMYPJ010000080">
    <property type="protein sequence ID" value="MER8937511.1"/>
    <property type="molecule type" value="Genomic_DNA"/>
</dbReference>
<name>A0ABV1YQP2_9HYPH</name>
<evidence type="ECO:0000313" key="4">
    <source>
        <dbReference type="Proteomes" id="UP001464387"/>
    </source>
</evidence>
<feature type="domain" description="PglD N-terminal" evidence="2">
    <location>
        <begin position="5"/>
        <end position="77"/>
    </location>
</feature>
<comment type="similarity">
    <text evidence="1">Belongs to the transferase hexapeptide repeat family.</text>
</comment>
<dbReference type="NCBIfam" id="TIGR03570">
    <property type="entry name" value="NeuD_NnaD"/>
    <property type="match status" value="1"/>
</dbReference>
<reference evidence="3 4" key="1">
    <citation type="journal article" date="2024" name="Proc. Natl. Acad. Sci. U.S.A.">
        <title>The evolutionary genomics of adaptation to stress in wild rhizobium bacteria.</title>
        <authorList>
            <person name="Kehlet-Delgado H."/>
            <person name="Montoya A.P."/>
            <person name="Jensen K.T."/>
            <person name="Wendlandt C.E."/>
            <person name="Dexheimer C."/>
            <person name="Roberts M."/>
            <person name="Torres Martinez L."/>
            <person name="Friesen M.L."/>
            <person name="Griffitts J.S."/>
            <person name="Porter S.S."/>
        </authorList>
    </citation>
    <scope>NUCLEOTIDE SEQUENCE [LARGE SCALE GENOMIC DNA]</scope>
    <source>
        <strain evidence="3 4">M0729</strain>
    </source>
</reference>
<dbReference type="Proteomes" id="UP001464387">
    <property type="component" value="Unassembled WGS sequence"/>
</dbReference>
<dbReference type="InterPro" id="IPR011004">
    <property type="entry name" value="Trimer_LpxA-like_sf"/>
</dbReference>
<dbReference type="CDD" id="cd03360">
    <property type="entry name" value="LbH_AT_putative"/>
    <property type="match status" value="1"/>
</dbReference>
<dbReference type="Pfam" id="PF17836">
    <property type="entry name" value="PglD_N"/>
    <property type="match status" value="1"/>
</dbReference>